<dbReference type="EMBL" id="CAKMRJ010002223">
    <property type="protein sequence ID" value="CAH1425896.1"/>
    <property type="molecule type" value="Genomic_DNA"/>
</dbReference>
<name>A0AAU9MK34_9ASTR</name>
<evidence type="ECO:0000313" key="3">
    <source>
        <dbReference type="EMBL" id="CAH1425896.1"/>
    </source>
</evidence>
<feature type="chain" id="PRO_5043415013" description="Knottin scorpion toxin-like domain-containing protein" evidence="2">
    <location>
        <begin position="22"/>
        <end position="99"/>
    </location>
</feature>
<organism evidence="3 4">
    <name type="scientific">Lactuca virosa</name>
    <dbReference type="NCBI Taxonomy" id="75947"/>
    <lineage>
        <taxon>Eukaryota</taxon>
        <taxon>Viridiplantae</taxon>
        <taxon>Streptophyta</taxon>
        <taxon>Embryophyta</taxon>
        <taxon>Tracheophyta</taxon>
        <taxon>Spermatophyta</taxon>
        <taxon>Magnoliopsida</taxon>
        <taxon>eudicotyledons</taxon>
        <taxon>Gunneridae</taxon>
        <taxon>Pentapetalae</taxon>
        <taxon>asterids</taxon>
        <taxon>campanulids</taxon>
        <taxon>Asterales</taxon>
        <taxon>Asteraceae</taxon>
        <taxon>Cichorioideae</taxon>
        <taxon>Cichorieae</taxon>
        <taxon>Lactucinae</taxon>
        <taxon>Lactuca</taxon>
    </lineage>
</organism>
<feature type="region of interest" description="Disordered" evidence="1">
    <location>
        <begin position="80"/>
        <end position="99"/>
    </location>
</feature>
<protein>
    <recommendedName>
        <fullName evidence="5">Knottin scorpion toxin-like domain-containing protein</fullName>
    </recommendedName>
</protein>
<proteinExistence type="predicted"/>
<evidence type="ECO:0000256" key="2">
    <source>
        <dbReference type="SAM" id="SignalP"/>
    </source>
</evidence>
<gene>
    <name evidence="3" type="ORF">LVIROSA_LOCUS13011</name>
</gene>
<sequence>MYTSVIRYTFLVFLVTVGVESLIAPICSDTQFLAPCERYTCIHVCQRVHGYYAIGACKNAVVCRCYYDCKLKAGNHISSQDDHVPFHPNGSPHSLPTIK</sequence>
<keyword evidence="4" id="KW-1185">Reference proteome</keyword>
<keyword evidence="2" id="KW-0732">Signal</keyword>
<evidence type="ECO:0000313" key="4">
    <source>
        <dbReference type="Proteomes" id="UP001157418"/>
    </source>
</evidence>
<evidence type="ECO:0008006" key="5">
    <source>
        <dbReference type="Google" id="ProtNLM"/>
    </source>
</evidence>
<evidence type="ECO:0000256" key="1">
    <source>
        <dbReference type="SAM" id="MobiDB-lite"/>
    </source>
</evidence>
<comment type="caution">
    <text evidence="3">The sequence shown here is derived from an EMBL/GenBank/DDBJ whole genome shotgun (WGS) entry which is preliminary data.</text>
</comment>
<dbReference type="Proteomes" id="UP001157418">
    <property type="component" value="Unassembled WGS sequence"/>
</dbReference>
<accession>A0AAU9MK34</accession>
<dbReference type="AlphaFoldDB" id="A0AAU9MK34"/>
<reference evidence="3 4" key="1">
    <citation type="submission" date="2022-01" db="EMBL/GenBank/DDBJ databases">
        <authorList>
            <person name="Xiong W."/>
            <person name="Schranz E."/>
        </authorList>
    </citation>
    <scope>NUCLEOTIDE SEQUENCE [LARGE SCALE GENOMIC DNA]</scope>
</reference>
<feature type="signal peptide" evidence="2">
    <location>
        <begin position="1"/>
        <end position="21"/>
    </location>
</feature>